<evidence type="ECO:0000256" key="3">
    <source>
        <dbReference type="ARBA" id="ARBA00022603"/>
    </source>
</evidence>
<evidence type="ECO:0000256" key="2">
    <source>
        <dbReference type="ARBA" id="ARBA00012185"/>
    </source>
</evidence>
<keyword evidence="6" id="KW-0680">Restriction system</keyword>
<evidence type="ECO:0000256" key="1">
    <source>
        <dbReference type="ARBA" id="ARBA00010203"/>
    </source>
</evidence>
<evidence type="ECO:0000256" key="6">
    <source>
        <dbReference type="ARBA" id="ARBA00022747"/>
    </source>
</evidence>
<comment type="caution">
    <text evidence="11">The sequence shown here is derived from an EMBL/GenBank/DDBJ whole genome shotgun (WGS) entry which is preliminary data.</text>
</comment>
<keyword evidence="3 11" id="KW-0489">Methyltransferase</keyword>
<keyword evidence="12" id="KW-1185">Reference proteome</keyword>
<evidence type="ECO:0000259" key="10">
    <source>
        <dbReference type="Pfam" id="PF01555"/>
    </source>
</evidence>
<dbReference type="InterPro" id="IPR029063">
    <property type="entry name" value="SAM-dependent_MTases_sf"/>
</dbReference>
<proteinExistence type="inferred from homology"/>
<dbReference type="InterPro" id="IPR017985">
    <property type="entry name" value="MeTrfase_CN4_CS"/>
</dbReference>
<evidence type="ECO:0000256" key="9">
    <source>
        <dbReference type="SAM" id="MobiDB-lite"/>
    </source>
</evidence>
<feature type="domain" description="DNA methylase N-4/N-6" evidence="10">
    <location>
        <begin position="234"/>
        <end position="411"/>
    </location>
</feature>
<protein>
    <recommendedName>
        <fullName evidence="2">site-specific DNA-methyltransferase (cytosine-N(4)-specific)</fullName>
        <ecNumber evidence="2">2.1.1.113</ecNumber>
    </recommendedName>
</protein>
<dbReference type="InterPro" id="IPR002941">
    <property type="entry name" value="DNA_methylase_N4/N6"/>
</dbReference>
<keyword evidence="4" id="KW-0808">Transferase</keyword>
<dbReference type="SUPFAM" id="SSF53335">
    <property type="entry name" value="S-adenosyl-L-methionine-dependent methyltransferases"/>
    <property type="match status" value="1"/>
</dbReference>
<evidence type="ECO:0000256" key="7">
    <source>
        <dbReference type="ARBA" id="ARBA00023125"/>
    </source>
</evidence>
<keyword evidence="5" id="KW-0949">S-adenosyl-L-methionine</keyword>
<dbReference type="GO" id="GO:0015667">
    <property type="term" value="F:site-specific DNA-methyltransferase (cytosine-N4-specific) activity"/>
    <property type="evidence" value="ECO:0007669"/>
    <property type="project" value="UniProtKB-EC"/>
</dbReference>
<dbReference type="GO" id="GO:0003677">
    <property type="term" value="F:DNA binding"/>
    <property type="evidence" value="ECO:0007669"/>
    <property type="project" value="UniProtKB-KW"/>
</dbReference>
<accession>A0A5C5X3K9</accession>
<dbReference type="Pfam" id="PF01555">
    <property type="entry name" value="N6_N4_Mtase"/>
    <property type="match status" value="1"/>
</dbReference>
<sequence length="415" mass="46640">MGTMTVSPKVNSSTRDSAGRWYQFYAMFSDEFAIQAIEQASLAANSTILDPWLGVGTTASAAVSMGHRIVGADINPVAMVISRGRFATRDALLMKASAISDWILNEPGDSIRNSSDPLSAWFHHAPAKTLRLWQKKITNDIPLDELSPEQCFMLTTLFEVAASLSQPASRSKNPTWRKRPNPDERVKSSKKAVCNMVLQCAEKRVLKLSDATSQSKHHLMVADSRCLPIQPDSIDFVLTSPPYCTRIDYAITTRVESAVLGVDDQLLRDVRERSMGTSTIRGQIQCAEATWGEECSSLMDKVSSHPSRHSQTYYLKTFLQYFSDLQKSLSDVDRCLKPNGKAAIVVQDSYYKELHIDLPKILEQMASFLSWEHTQTQSFPVHRSMRSLNAKSRKYRTNARTTESVLWFRKSSLKD</sequence>
<dbReference type="GO" id="GO:0008170">
    <property type="term" value="F:N-methyltransferase activity"/>
    <property type="evidence" value="ECO:0007669"/>
    <property type="project" value="InterPro"/>
</dbReference>
<dbReference type="AlphaFoldDB" id="A0A5C5X3K9"/>
<dbReference type="GO" id="GO:0032259">
    <property type="term" value="P:methylation"/>
    <property type="evidence" value="ECO:0007669"/>
    <property type="project" value="UniProtKB-KW"/>
</dbReference>
<dbReference type="EMBL" id="SIHI01000001">
    <property type="protein sequence ID" value="TWT57697.1"/>
    <property type="molecule type" value="Genomic_DNA"/>
</dbReference>
<dbReference type="PROSITE" id="PS00093">
    <property type="entry name" value="N4_MTASE"/>
    <property type="match status" value="1"/>
</dbReference>
<evidence type="ECO:0000256" key="8">
    <source>
        <dbReference type="ARBA" id="ARBA00049120"/>
    </source>
</evidence>
<reference evidence="11 12" key="1">
    <citation type="submission" date="2019-02" db="EMBL/GenBank/DDBJ databases">
        <title>Deep-cultivation of Planctomycetes and their phenomic and genomic characterization uncovers novel biology.</title>
        <authorList>
            <person name="Wiegand S."/>
            <person name="Jogler M."/>
            <person name="Boedeker C."/>
            <person name="Pinto D."/>
            <person name="Vollmers J."/>
            <person name="Rivas-Marin E."/>
            <person name="Kohn T."/>
            <person name="Peeters S.H."/>
            <person name="Heuer A."/>
            <person name="Rast P."/>
            <person name="Oberbeckmann S."/>
            <person name="Bunk B."/>
            <person name="Jeske O."/>
            <person name="Meyerdierks A."/>
            <person name="Storesund J.E."/>
            <person name="Kallscheuer N."/>
            <person name="Luecker S."/>
            <person name="Lage O.M."/>
            <person name="Pohl T."/>
            <person name="Merkel B.J."/>
            <person name="Hornburger P."/>
            <person name="Mueller R.-W."/>
            <person name="Bruemmer F."/>
            <person name="Labrenz M."/>
            <person name="Spormann A.M."/>
            <person name="Op Den Camp H."/>
            <person name="Overmann J."/>
            <person name="Amann R."/>
            <person name="Jetten M.S.M."/>
            <person name="Mascher T."/>
            <person name="Medema M.H."/>
            <person name="Devos D.P."/>
            <person name="Kaster A.-K."/>
            <person name="Ovreas L."/>
            <person name="Rohde M."/>
            <person name="Galperin M.Y."/>
            <person name="Jogler C."/>
        </authorList>
    </citation>
    <scope>NUCLEOTIDE SEQUENCE [LARGE SCALE GENOMIC DNA]</scope>
    <source>
        <strain evidence="11 12">KOR42</strain>
    </source>
</reference>
<evidence type="ECO:0000256" key="4">
    <source>
        <dbReference type="ARBA" id="ARBA00022679"/>
    </source>
</evidence>
<dbReference type="EC" id="2.1.1.113" evidence="2"/>
<evidence type="ECO:0000313" key="11">
    <source>
        <dbReference type="EMBL" id="TWT57697.1"/>
    </source>
</evidence>
<dbReference type="Gene3D" id="3.40.50.150">
    <property type="entry name" value="Vaccinia Virus protein VP39"/>
    <property type="match status" value="2"/>
</dbReference>
<dbReference type="GO" id="GO:0009307">
    <property type="term" value="P:DNA restriction-modification system"/>
    <property type="evidence" value="ECO:0007669"/>
    <property type="project" value="UniProtKB-KW"/>
</dbReference>
<comment type="catalytic activity">
    <reaction evidence="8">
        <text>a 2'-deoxycytidine in DNA + S-adenosyl-L-methionine = an N(4)-methyl-2'-deoxycytidine in DNA + S-adenosyl-L-homocysteine + H(+)</text>
        <dbReference type="Rhea" id="RHEA:16857"/>
        <dbReference type="Rhea" id="RHEA-COMP:11369"/>
        <dbReference type="Rhea" id="RHEA-COMP:13674"/>
        <dbReference type="ChEBI" id="CHEBI:15378"/>
        <dbReference type="ChEBI" id="CHEBI:57856"/>
        <dbReference type="ChEBI" id="CHEBI:59789"/>
        <dbReference type="ChEBI" id="CHEBI:85452"/>
        <dbReference type="ChEBI" id="CHEBI:137933"/>
        <dbReference type="EC" id="2.1.1.113"/>
    </reaction>
</comment>
<dbReference type="Proteomes" id="UP000317243">
    <property type="component" value="Unassembled WGS sequence"/>
</dbReference>
<keyword evidence="7" id="KW-0238">DNA-binding</keyword>
<evidence type="ECO:0000256" key="5">
    <source>
        <dbReference type="ARBA" id="ARBA00022691"/>
    </source>
</evidence>
<name>A0A5C5X3K9_9PLAN</name>
<evidence type="ECO:0000313" key="12">
    <source>
        <dbReference type="Proteomes" id="UP000317243"/>
    </source>
</evidence>
<organism evidence="11 12">
    <name type="scientific">Thalassoglobus neptunius</name>
    <dbReference type="NCBI Taxonomy" id="1938619"/>
    <lineage>
        <taxon>Bacteria</taxon>
        <taxon>Pseudomonadati</taxon>
        <taxon>Planctomycetota</taxon>
        <taxon>Planctomycetia</taxon>
        <taxon>Planctomycetales</taxon>
        <taxon>Planctomycetaceae</taxon>
        <taxon>Thalassoglobus</taxon>
    </lineage>
</organism>
<gene>
    <name evidence="11" type="ORF">KOR42_10610</name>
</gene>
<feature type="region of interest" description="Disordered" evidence="9">
    <location>
        <begin position="168"/>
        <end position="188"/>
    </location>
</feature>
<comment type="similarity">
    <text evidence="1">Belongs to the N(4)/N(6)-methyltransferase family. N(4) subfamily.</text>
</comment>